<proteinExistence type="predicted"/>
<evidence type="ECO:0000313" key="1">
    <source>
        <dbReference type="Proteomes" id="UP000887579"/>
    </source>
</evidence>
<dbReference type="WBParaSite" id="ES5_v2.g21518.t1">
    <property type="protein sequence ID" value="ES5_v2.g21518.t1"/>
    <property type="gene ID" value="ES5_v2.g21518"/>
</dbReference>
<protein>
    <submittedName>
        <fullName evidence="2">Uncharacterized protein</fullName>
    </submittedName>
</protein>
<organism evidence="1 2">
    <name type="scientific">Panagrolaimus sp. ES5</name>
    <dbReference type="NCBI Taxonomy" id="591445"/>
    <lineage>
        <taxon>Eukaryota</taxon>
        <taxon>Metazoa</taxon>
        <taxon>Ecdysozoa</taxon>
        <taxon>Nematoda</taxon>
        <taxon>Chromadorea</taxon>
        <taxon>Rhabditida</taxon>
        <taxon>Tylenchina</taxon>
        <taxon>Panagrolaimomorpha</taxon>
        <taxon>Panagrolaimoidea</taxon>
        <taxon>Panagrolaimidae</taxon>
        <taxon>Panagrolaimus</taxon>
    </lineage>
</organism>
<reference evidence="2" key="1">
    <citation type="submission" date="2022-11" db="UniProtKB">
        <authorList>
            <consortium name="WormBaseParasite"/>
        </authorList>
    </citation>
    <scope>IDENTIFICATION</scope>
</reference>
<evidence type="ECO:0000313" key="2">
    <source>
        <dbReference type="WBParaSite" id="ES5_v2.g21518.t1"/>
    </source>
</evidence>
<dbReference type="Proteomes" id="UP000887579">
    <property type="component" value="Unplaced"/>
</dbReference>
<name>A0AC34FWL9_9BILA</name>
<accession>A0AC34FWL9</accession>
<sequence>MEAFKAKNYAKVVEAISQAIFIDHQIVEVPEMFFPCIEEMIKLKPEDIDAITCFVRINTKNDIMPALLAVYLELHPKDAYLLEMLISCNVVRLNQKEMGLEIANYCEPKSLRFLYCRAIALCLQDKQTPETIKALDAFLGLAPEDHNKVPACHYRKAEYYAAYEKNFAKFVESFEAGLEAEKKQ</sequence>